<sequence>PTEFSRAAILHAVTVHIVLNDEALLLAEKESFRNCLVIMRPKTVSKDLPSRAQVRAHIDKEFKDHINAI</sequence>
<keyword evidence="2" id="KW-1185">Reference proteome</keyword>
<accession>A0A164NYG6</accession>
<dbReference type="EMBL" id="KV419439">
    <property type="protein sequence ID" value="KZS88168.1"/>
    <property type="molecule type" value="Genomic_DNA"/>
</dbReference>
<dbReference type="OrthoDB" id="2724167at2759"/>
<dbReference type="Proteomes" id="UP000076722">
    <property type="component" value="Unassembled WGS sequence"/>
</dbReference>
<feature type="non-terminal residue" evidence="1">
    <location>
        <position position="1"/>
    </location>
</feature>
<protein>
    <submittedName>
        <fullName evidence="1">Uncharacterized protein</fullName>
    </submittedName>
</protein>
<feature type="non-terminal residue" evidence="1">
    <location>
        <position position="69"/>
    </location>
</feature>
<organism evidence="1 2">
    <name type="scientific">Sistotremastrum niveocremeum HHB9708</name>
    <dbReference type="NCBI Taxonomy" id="1314777"/>
    <lineage>
        <taxon>Eukaryota</taxon>
        <taxon>Fungi</taxon>
        <taxon>Dikarya</taxon>
        <taxon>Basidiomycota</taxon>
        <taxon>Agaricomycotina</taxon>
        <taxon>Agaricomycetes</taxon>
        <taxon>Sistotremastrales</taxon>
        <taxon>Sistotremastraceae</taxon>
        <taxon>Sertulicium</taxon>
        <taxon>Sertulicium niveocremeum</taxon>
    </lineage>
</organism>
<gene>
    <name evidence="1" type="ORF">SISNIDRAFT_402254</name>
</gene>
<dbReference type="AlphaFoldDB" id="A0A164NYG6"/>
<evidence type="ECO:0000313" key="2">
    <source>
        <dbReference type="Proteomes" id="UP000076722"/>
    </source>
</evidence>
<name>A0A164NYG6_9AGAM</name>
<evidence type="ECO:0000313" key="1">
    <source>
        <dbReference type="EMBL" id="KZS88168.1"/>
    </source>
</evidence>
<reference evidence="1 2" key="1">
    <citation type="journal article" date="2016" name="Mol. Biol. Evol.">
        <title>Comparative Genomics of Early-Diverging Mushroom-Forming Fungi Provides Insights into the Origins of Lignocellulose Decay Capabilities.</title>
        <authorList>
            <person name="Nagy L.G."/>
            <person name="Riley R."/>
            <person name="Tritt A."/>
            <person name="Adam C."/>
            <person name="Daum C."/>
            <person name="Floudas D."/>
            <person name="Sun H."/>
            <person name="Yadav J.S."/>
            <person name="Pangilinan J."/>
            <person name="Larsson K.H."/>
            <person name="Matsuura K."/>
            <person name="Barry K."/>
            <person name="Labutti K."/>
            <person name="Kuo R."/>
            <person name="Ohm R.A."/>
            <person name="Bhattacharya S.S."/>
            <person name="Shirouzu T."/>
            <person name="Yoshinaga Y."/>
            <person name="Martin F.M."/>
            <person name="Grigoriev I.V."/>
            <person name="Hibbett D.S."/>
        </authorList>
    </citation>
    <scope>NUCLEOTIDE SEQUENCE [LARGE SCALE GENOMIC DNA]</scope>
    <source>
        <strain evidence="1 2">HHB9708</strain>
    </source>
</reference>
<proteinExistence type="predicted"/>